<organism evidence="3">
    <name type="scientific">Culicoides sonorensis</name>
    <name type="common">Biting midge</name>
    <dbReference type="NCBI Taxonomy" id="179676"/>
    <lineage>
        <taxon>Eukaryota</taxon>
        <taxon>Metazoa</taxon>
        <taxon>Ecdysozoa</taxon>
        <taxon>Arthropoda</taxon>
        <taxon>Hexapoda</taxon>
        <taxon>Insecta</taxon>
        <taxon>Pterygota</taxon>
        <taxon>Neoptera</taxon>
        <taxon>Endopterygota</taxon>
        <taxon>Diptera</taxon>
        <taxon>Nematocera</taxon>
        <taxon>Chironomoidea</taxon>
        <taxon>Ceratopogonidae</taxon>
        <taxon>Ceratopogoninae</taxon>
        <taxon>Culicoides</taxon>
        <taxon>Monoculicoides</taxon>
    </lineage>
</organism>
<proteinExistence type="predicted"/>
<protein>
    <submittedName>
        <fullName evidence="3">CSON014102 protein</fullName>
    </submittedName>
</protein>
<reference evidence="3" key="2">
    <citation type="submission" date="2018-07" db="EMBL/GenBank/DDBJ databases">
        <authorList>
            <person name="Quirk P.G."/>
            <person name="Krulwich T.A."/>
        </authorList>
    </citation>
    <scope>NUCLEOTIDE SEQUENCE</scope>
</reference>
<dbReference type="EMBL" id="UFQS01000758">
    <property type="protein sequence ID" value="SSX06664.1"/>
    <property type="molecule type" value="Genomic_DNA"/>
</dbReference>
<evidence type="ECO:0000313" key="2">
    <source>
        <dbReference type="EMBL" id="SSX06664.1"/>
    </source>
</evidence>
<feature type="region of interest" description="Disordered" evidence="1">
    <location>
        <begin position="73"/>
        <end position="111"/>
    </location>
</feature>
<dbReference type="AlphaFoldDB" id="A0A336MAG1"/>
<feature type="compositionally biased region" description="Polar residues" evidence="1">
    <location>
        <begin position="21"/>
        <end position="31"/>
    </location>
</feature>
<sequence length="564" mass="63893">MENLEINSNQRHKTDKEKTNPEVNNNRSTENFPKEIIGSININSDSKGGRVTSNGALNCQCLERETEMQKSEDLNGKCSRLEAGPGRIDENSIEYDDDDDHVRPNSSHSDEEELVEEIILLPNNFISDDELSSNSDDCVYAYRGGHNNNMEPILIPEPVNIGDDGQDDETDFLEMDFDPEPNSEIENFMEDEHHFNHLEANFFTLRSEEGLRDLPCVSHLRQNESEPTLDIYQKTLDEASSTVTKDCEEDKTVSNSDNVYTGAKPKLVISNSAHKISSSTSYSKEPYESDSNRISNNSPSIISNNKINEDHLSCLECAETEIIMQTKSDAFVERKCQKHRRNVPSISYSSTTQSESVTSLQSSVIHQELLPHTTSKTQSIVNPESIKECMVTIYSVNCDFETIVEATNLIGVTLNTEILQQYFDNLLDEDTATMSIPEYLLYISKRNCNYKRLIDVIRAASVDTIDIHFYPHDLNSMSPDVVQISTSEITQRWNRNTNLRQILMFKNKNFKSLNILGKVVTVIRQFECGDRLKLSSSKLNIPQYYRSGYICITKLAKSASIACS</sequence>
<dbReference type="EMBL" id="UFQT01000758">
    <property type="protein sequence ID" value="SSX27010.1"/>
    <property type="molecule type" value="Genomic_DNA"/>
</dbReference>
<accession>A0A336MAG1</accession>
<dbReference type="OMA" id="PLDVQYY"/>
<gene>
    <name evidence="3" type="primary">CSON014102</name>
</gene>
<evidence type="ECO:0000256" key="1">
    <source>
        <dbReference type="SAM" id="MobiDB-lite"/>
    </source>
</evidence>
<feature type="region of interest" description="Disordered" evidence="1">
    <location>
        <begin position="1"/>
        <end position="31"/>
    </location>
</feature>
<evidence type="ECO:0000313" key="3">
    <source>
        <dbReference type="EMBL" id="SSX27010.1"/>
    </source>
</evidence>
<dbReference type="VEuPathDB" id="VectorBase:CSON014102"/>
<name>A0A336MAG1_CULSO</name>
<reference evidence="2" key="1">
    <citation type="submission" date="2018-04" db="EMBL/GenBank/DDBJ databases">
        <authorList>
            <person name="Go L.Y."/>
            <person name="Mitchell J.A."/>
        </authorList>
    </citation>
    <scope>NUCLEOTIDE SEQUENCE</scope>
    <source>
        <tissue evidence="2">Whole organism</tissue>
    </source>
</reference>